<keyword evidence="2" id="KW-1185">Reference proteome</keyword>
<proteinExistence type="predicted"/>
<reference evidence="1" key="2">
    <citation type="submission" date="2023-06" db="EMBL/GenBank/DDBJ databases">
        <authorList>
            <consortium name="Lawrence Berkeley National Laboratory"/>
            <person name="Mondo S.J."/>
            <person name="Hensen N."/>
            <person name="Bonometti L."/>
            <person name="Westerberg I."/>
            <person name="Brannstrom I.O."/>
            <person name="Guillou S."/>
            <person name="Cros-Aarteil S."/>
            <person name="Calhoun S."/>
            <person name="Haridas S."/>
            <person name="Kuo A."/>
            <person name="Pangilinan J."/>
            <person name="Riley R."/>
            <person name="Labutti K."/>
            <person name="Andreopoulos B."/>
            <person name="Lipzen A."/>
            <person name="Chen C."/>
            <person name="Yanf M."/>
            <person name="Daum C."/>
            <person name="Ng V."/>
            <person name="Clum A."/>
            <person name="Steindorff A."/>
            <person name="Ohm R."/>
            <person name="Martin F."/>
            <person name="Silar P."/>
            <person name="Natvig D."/>
            <person name="Lalanne C."/>
            <person name="Gautier V."/>
            <person name="Ament-Velasquez S.L."/>
            <person name="Kruys A."/>
            <person name="Hutchinson M.I."/>
            <person name="Powell A.J."/>
            <person name="Barry K."/>
            <person name="Miller A.N."/>
            <person name="Grigoriev I.V."/>
            <person name="Debuchy R."/>
            <person name="Gladieux P."/>
            <person name="Thoren M.H."/>
            <person name="Johannesson H."/>
        </authorList>
    </citation>
    <scope>NUCLEOTIDE SEQUENCE</scope>
    <source>
        <strain evidence="1">PSN324</strain>
    </source>
</reference>
<dbReference type="EMBL" id="MU864929">
    <property type="protein sequence ID" value="KAK4466794.1"/>
    <property type="molecule type" value="Genomic_DNA"/>
</dbReference>
<dbReference type="Proteomes" id="UP001321749">
    <property type="component" value="Unassembled WGS sequence"/>
</dbReference>
<organism evidence="1 2">
    <name type="scientific">Cladorrhinum samala</name>
    <dbReference type="NCBI Taxonomy" id="585594"/>
    <lineage>
        <taxon>Eukaryota</taxon>
        <taxon>Fungi</taxon>
        <taxon>Dikarya</taxon>
        <taxon>Ascomycota</taxon>
        <taxon>Pezizomycotina</taxon>
        <taxon>Sordariomycetes</taxon>
        <taxon>Sordariomycetidae</taxon>
        <taxon>Sordariales</taxon>
        <taxon>Podosporaceae</taxon>
        <taxon>Cladorrhinum</taxon>
    </lineage>
</organism>
<dbReference type="AlphaFoldDB" id="A0AAV9I560"/>
<accession>A0AAV9I560</accession>
<protein>
    <submittedName>
        <fullName evidence="1">Uncharacterized protein</fullName>
    </submittedName>
</protein>
<dbReference type="Gene3D" id="3.40.50.1460">
    <property type="match status" value="1"/>
</dbReference>
<reference evidence="1" key="1">
    <citation type="journal article" date="2023" name="Mol. Phylogenet. Evol.">
        <title>Genome-scale phylogeny and comparative genomics of the fungal order Sordariales.</title>
        <authorList>
            <person name="Hensen N."/>
            <person name="Bonometti L."/>
            <person name="Westerberg I."/>
            <person name="Brannstrom I.O."/>
            <person name="Guillou S."/>
            <person name="Cros-Aarteil S."/>
            <person name="Calhoun S."/>
            <person name="Haridas S."/>
            <person name="Kuo A."/>
            <person name="Mondo S."/>
            <person name="Pangilinan J."/>
            <person name="Riley R."/>
            <person name="LaButti K."/>
            <person name="Andreopoulos B."/>
            <person name="Lipzen A."/>
            <person name="Chen C."/>
            <person name="Yan M."/>
            <person name="Daum C."/>
            <person name="Ng V."/>
            <person name="Clum A."/>
            <person name="Steindorff A."/>
            <person name="Ohm R.A."/>
            <person name="Martin F."/>
            <person name="Silar P."/>
            <person name="Natvig D.O."/>
            <person name="Lalanne C."/>
            <person name="Gautier V."/>
            <person name="Ament-Velasquez S.L."/>
            <person name="Kruys A."/>
            <person name="Hutchinson M.I."/>
            <person name="Powell A.J."/>
            <person name="Barry K."/>
            <person name="Miller A.N."/>
            <person name="Grigoriev I.V."/>
            <person name="Debuchy R."/>
            <person name="Gladieux P."/>
            <person name="Hiltunen Thoren M."/>
            <person name="Johannesson H."/>
        </authorList>
    </citation>
    <scope>NUCLEOTIDE SEQUENCE</scope>
    <source>
        <strain evidence="1">PSN324</strain>
    </source>
</reference>
<name>A0AAV9I560_9PEZI</name>
<comment type="caution">
    <text evidence="1">The sequence shown here is derived from an EMBL/GenBank/DDBJ whole genome shotgun (WGS) entry which is preliminary data.</text>
</comment>
<evidence type="ECO:0000313" key="2">
    <source>
        <dbReference type="Proteomes" id="UP001321749"/>
    </source>
</evidence>
<sequence>MGAFPSETADDKEAYWPASRNAGLEKAWSMNPDGFTLMTACSADEIAQEKKGPDGKSYGAFTYHLVEALKNMAPNAPLPSYRLLSDKITKAILGDQLQQQQTPHVYGRDRLAFLETYEAFIAAPIVSTVKDGALVIPTGRFHAVYPGSEFKLGYPWHDTVLRVSGIDKWKCLAKPLRGSLPSRLDSTPQVVPSKWGLGEEKFRAFVDKRLGDSFRKELEKHLKELLAGSVEVVAASEADILNQDVYGLLLHPGQNKIDILAPSEVAGRQGEAEETKPDKSLVSVTASKKQANKFNAKARIPGFTFPGHDGLQLVPKCGIALANLARFKQVLVDMPKMASDNYEPFEWKLDPVGRPKDRKWSFNFQNTGHTELRVTVLSLTPGFAVNQFWPSDSPHWLVPQGKKIPPFALTMGIPKELRGVNDKLSLHRDILRVMVTDGEGCSWRCLELPEIWQVDAIAQNARNRESTGRNPGMAPSDPQWWINDIEVYTSSRAS</sequence>
<gene>
    <name evidence="1" type="ORF">QBC42DRAFT_258080</name>
</gene>
<evidence type="ECO:0000313" key="1">
    <source>
        <dbReference type="EMBL" id="KAK4466794.1"/>
    </source>
</evidence>